<comment type="similarity">
    <text evidence="2">Belongs to the glycosyl hydrolase 9 (cellulase E) family.</text>
</comment>
<proteinExistence type="inferred from homology"/>
<feature type="transmembrane region" description="Helical" evidence="9">
    <location>
        <begin position="69"/>
        <end position="93"/>
    </location>
</feature>
<dbReference type="OrthoDB" id="10257085at2759"/>
<keyword evidence="5" id="KW-0136">Cellulose degradation</keyword>
<dbReference type="GO" id="GO:0030245">
    <property type="term" value="P:cellulose catabolic process"/>
    <property type="evidence" value="ECO:0007669"/>
    <property type="project" value="UniProtKB-KW"/>
</dbReference>
<dbReference type="SUPFAM" id="SSF48208">
    <property type="entry name" value="Six-hairpin glycosidases"/>
    <property type="match status" value="1"/>
</dbReference>
<evidence type="ECO:0000259" key="10">
    <source>
        <dbReference type="Pfam" id="PF00759"/>
    </source>
</evidence>
<evidence type="ECO:0000313" key="12">
    <source>
        <dbReference type="Proteomes" id="UP000541444"/>
    </source>
</evidence>
<evidence type="ECO:0000256" key="1">
    <source>
        <dbReference type="ARBA" id="ARBA00000966"/>
    </source>
</evidence>
<keyword evidence="4" id="KW-0378">Hydrolase</keyword>
<organism evidence="11 12">
    <name type="scientific">Kingdonia uniflora</name>
    <dbReference type="NCBI Taxonomy" id="39325"/>
    <lineage>
        <taxon>Eukaryota</taxon>
        <taxon>Viridiplantae</taxon>
        <taxon>Streptophyta</taxon>
        <taxon>Embryophyta</taxon>
        <taxon>Tracheophyta</taxon>
        <taxon>Spermatophyta</taxon>
        <taxon>Magnoliopsida</taxon>
        <taxon>Ranunculales</taxon>
        <taxon>Circaeasteraceae</taxon>
        <taxon>Kingdonia</taxon>
    </lineage>
</organism>
<dbReference type="AlphaFoldDB" id="A0A7J7N9G5"/>
<dbReference type="Pfam" id="PF00759">
    <property type="entry name" value="Glyco_hydro_9"/>
    <property type="match status" value="1"/>
</dbReference>
<dbReference type="InterPro" id="IPR012341">
    <property type="entry name" value="6hp_glycosidase-like_sf"/>
</dbReference>
<sequence length="598" mass="66080">MPSDSAESTSVQYVHSVSEAYRLLPSASRWNSVELDFNIFPTPRISDSIPSKFSKSFDYDLVITSKKNLFRCVSIFVFLVLALLALVLSLHFVPGKHAHHGSLNNYTVPINKALTLFDAQKSGVLPKNSTVKFRGDSGLKDGNTTNVQVDLIGGFYDSGNNVKYSLTIAYTVTLLSWSVIEYNQKYVDIGEIEHVKDIIRWGSDYLLKVGSTTNDTTAENDINCWQRPEDMTYPRPVSVCNNVGSDLAGEIVAALSASSLVFKDDEKAYSVKLSKSAENLFELATGASYKQGRYTADEACGREAQQIYNSSGYLDELVWGGTWLYFATGNVSHLGYVTKHFELAMKEDSIYDGLLDWDNKLTATTVLLARLQYFHDPGYPYEFTLEASANMSDALICTYMFDQIASVTPGGLILLKSGHDAPLQYAAAASFLSKLYYDYLYMMGRSDASCGYEQFSVDLLQSFSLSQVNYIIGDNPMKMSYLVGYTDKFPTHVHHRSASIPWDNQQHSCVEGARWLTSKDPNPNIIIGAMVAGPDKTDNFTDERGMPQFTEPTISGNAGLVAALIALHESPFNSSSLISVNGGIDRTGIFSNIHVELS</sequence>
<keyword evidence="8" id="KW-0624">Polysaccharide degradation</keyword>
<evidence type="ECO:0000256" key="4">
    <source>
        <dbReference type="ARBA" id="ARBA00022801"/>
    </source>
</evidence>
<dbReference type="InterPro" id="IPR008928">
    <property type="entry name" value="6-hairpin_glycosidase_sf"/>
</dbReference>
<comment type="catalytic activity">
    <reaction evidence="1">
        <text>Endohydrolysis of (1-&gt;4)-beta-D-glucosidic linkages in cellulose, lichenin and cereal beta-D-glucans.</text>
        <dbReference type="EC" id="3.2.1.4"/>
    </reaction>
</comment>
<evidence type="ECO:0000256" key="6">
    <source>
        <dbReference type="ARBA" id="ARBA00023277"/>
    </source>
</evidence>
<reference evidence="11 12" key="1">
    <citation type="journal article" date="2020" name="IScience">
        <title>Genome Sequencing of the Endangered Kingdonia uniflora (Circaeasteraceae, Ranunculales) Reveals Potential Mechanisms of Evolutionary Specialization.</title>
        <authorList>
            <person name="Sun Y."/>
            <person name="Deng T."/>
            <person name="Zhang A."/>
            <person name="Moore M.J."/>
            <person name="Landis J.B."/>
            <person name="Lin N."/>
            <person name="Zhang H."/>
            <person name="Zhang X."/>
            <person name="Huang J."/>
            <person name="Zhang X."/>
            <person name="Sun H."/>
            <person name="Wang H."/>
        </authorList>
    </citation>
    <scope>NUCLEOTIDE SEQUENCE [LARGE SCALE GENOMIC DNA]</scope>
    <source>
        <strain evidence="11">TB1705</strain>
        <tissue evidence="11">Leaf</tissue>
    </source>
</reference>
<dbReference type="Proteomes" id="UP000541444">
    <property type="component" value="Unassembled WGS sequence"/>
</dbReference>
<keyword evidence="9" id="KW-0472">Membrane</keyword>
<keyword evidence="9" id="KW-1133">Transmembrane helix</keyword>
<evidence type="ECO:0000313" key="11">
    <source>
        <dbReference type="EMBL" id="KAF6163630.1"/>
    </source>
</evidence>
<gene>
    <name evidence="11" type="ORF">GIB67_036090</name>
</gene>
<dbReference type="Gene3D" id="1.50.10.10">
    <property type="match status" value="1"/>
</dbReference>
<dbReference type="PANTHER" id="PTHR22298">
    <property type="entry name" value="ENDO-1,4-BETA-GLUCANASE"/>
    <property type="match status" value="1"/>
</dbReference>
<protein>
    <recommendedName>
        <fullName evidence="3">cellulase</fullName>
        <ecNumber evidence="3">3.2.1.4</ecNumber>
    </recommendedName>
</protein>
<evidence type="ECO:0000256" key="2">
    <source>
        <dbReference type="ARBA" id="ARBA00007072"/>
    </source>
</evidence>
<name>A0A7J7N9G5_9MAGN</name>
<keyword evidence="9" id="KW-0812">Transmembrane</keyword>
<dbReference type="InterPro" id="IPR001701">
    <property type="entry name" value="Glyco_hydro_9"/>
</dbReference>
<evidence type="ECO:0000256" key="5">
    <source>
        <dbReference type="ARBA" id="ARBA00023001"/>
    </source>
</evidence>
<keyword evidence="6" id="KW-0119">Carbohydrate metabolism</keyword>
<evidence type="ECO:0000256" key="9">
    <source>
        <dbReference type="SAM" id="Phobius"/>
    </source>
</evidence>
<evidence type="ECO:0000256" key="8">
    <source>
        <dbReference type="ARBA" id="ARBA00023326"/>
    </source>
</evidence>
<dbReference type="EMBL" id="JACGCM010000971">
    <property type="protein sequence ID" value="KAF6163630.1"/>
    <property type="molecule type" value="Genomic_DNA"/>
</dbReference>
<dbReference type="EC" id="3.2.1.4" evidence="3"/>
<feature type="domain" description="Glycoside hydrolase family 9" evidence="10">
    <location>
        <begin position="106"/>
        <end position="564"/>
    </location>
</feature>
<comment type="caution">
    <text evidence="11">The sequence shown here is derived from an EMBL/GenBank/DDBJ whole genome shotgun (WGS) entry which is preliminary data.</text>
</comment>
<dbReference type="GO" id="GO:0008810">
    <property type="term" value="F:cellulase activity"/>
    <property type="evidence" value="ECO:0007669"/>
    <property type="project" value="UniProtKB-EC"/>
</dbReference>
<evidence type="ECO:0000256" key="3">
    <source>
        <dbReference type="ARBA" id="ARBA00012601"/>
    </source>
</evidence>
<keyword evidence="12" id="KW-1185">Reference proteome</keyword>
<accession>A0A7J7N9G5</accession>
<evidence type="ECO:0000256" key="7">
    <source>
        <dbReference type="ARBA" id="ARBA00023295"/>
    </source>
</evidence>
<keyword evidence="7" id="KW-0326">Glycosidase</keyword>